<evidence type="ECO:0000313" key="2">
    <source>
        <dbReference type="Proteomes" id="UP000016223"/>
    </source>
</evidence>
<reference evidence="1 2" key="1">
    <citation type="submission" date="2012-10" db="EMBL/GenBank/DDBJ databases">
        <title>Genome sequence of Variovorax paradoxus B4.</title>
        <authorList>
            <person name="Schuldes J."/>
            <person name="Brandt U."/>
            <person name="Hiessl S."/>
            <person name="Wuebbeler J.H."/>
            <person name="Thuermer A."/>
            <person name="Steinbuechel A."/>
            <person name="Daniel R."/>
        </authorList>
    </citation>
    <scope>NUCLEOTIDE SEQUENCE [LARGE SCALE GENOMIC DNA]</scope>
    <source>
        <strain evidence="1 2">B4</strain>
    </source>
</reference>
<gene>
    <name evidence="1" type="ORF">VAPA_1c07500</name>
</gene>
<accession>T1X6A5</accession>
<organism evidence="1 2">
    <name type="scientific">Variovorax paradoxus B4</name>
    <dbReference type="NCBI Taxonomy" id="1246301"/>
    <lineage>
        <taxon>Bacteria</taxon>
        <taxon>Pseudomonadati</taxon>
        <taxon>Pseudomonadota</taxon>
        <taxon>Betaproteobacteria</taxon>
        <taxon>Burkholderiales</taxon>
        <taxon>Comamonadaceae</taxon>
        <taxon>Variovorax</taxon>
    </lineage>
</organism>
<evidence type="ECO:0008006" key="3">
    <source>
        <dbReference type="Google" id="ProtNLM"/>
    </source>
</evidence>
<dbReference type="Proteomes" id="UP000016223">
    <property type="component" value="Chromosome 1"/>
</dbReference>
<sequence length="58" mass="6306">MGQLNELQIKAAAPRNKEYLLADGDGLYLRVRPTGKRGFIATSGMARRPSSASGTTRR</sequence>
<proteinExistence type="predicted"/>
<dbReference type="HOGENOM" id="CLU_2977998_0_0_4"/>
<name>T1X6A5_VARPD</name>
<dbReference type="EMBL" id="CP003911">
    <property type="protein sequence ID" value="AGU47874.1"/>
    <property type="molecule type" value="Genomic_DNA"/>
</dbReference>
<dbReference type="KEGG" id="vpd:VAPA_1c07500"/>
<dbReference type="AlphaFoldDB" id="T1X6A5"/>
<dbReference type="Gene3D" id="3.30.160.390">
    <property type="entry name" value="Integrase, DNA-binding domain"/>
    <property type="match status" value="1"/>
</dbReference>
<evidence type="ECO:0000313" key="1">
    <source>
        <dbReference type="EMBL" id="AGU47874.1"/>
    </source>
</evidence>
<protein>
    <recommendedName>
        <fullName evidence="3">Integrase</fullName>
    </recommendedName>
</protein>
<dbReference type="InterPro" id="IPR038488">
    <property type="entry name" value="Integrase_DNA-bd_sf"/>
</dbReference>